<evidence type="ECO:0000256" key="1">
    <source>
        <dbReference type="SAM" id="MobiDB-lite"/>
    </source>
</evidence>
<accession>A0A5K3FSW0</accession>
<reference evidence="2" key="1">
    <citation type="submission" date="2019-11" db="UniProtKB">
        <authorList>
            <consortium name="WormBaseParasite"/>
        </authorList>
    </citation>
    <scope>IDENTIFICATION</scope>
</reference>
<dbReference type="AlphaFoldDB" id="A0A5K3FSW0"/>
<sequence>MRGATTEPVCDPSPRATRQSDATLSLSTSHFNPRRSSHSSSMHACNEEKLEYGGDEGQQTRRPGGHAYEPVVALVWVHSTWNLRSSARSLVLHRPPGGLGTWSTNGVLWIVTT</sequence>
<dbReference type="WBParaSite" id="MCU_010252-RA">
    <property type="protein sequence ID" value="MCU_010252-RA"/>
    <property type="gene ID" value="MCU_010252"/>
</dbReference>
<name>A0A5K3FSW0_MESCO</name>
<evidence type="ECO:0000313" key="2">
    <source>
        <dbReference type="WBParaSite" id="MCU_010252-RA"/>
    </source>
</evidence>
<feature type="region of interest" description="Disordered" evidence="1">
    <location>
        <begin position="1"/>
        <end position="65"/>
    </location>
</feature>
<organism evidence="2">
    <name type="scientific">Mesocestoides corti</name>
    <name type="common">Flatworm</name>
    <dbReference type="NCBI Taxonomy" id="53468"/>
    <lineage>
        <taxon>Eukaryota</taxon>
        <taxon>Metazoa</taxon>
        <taxon>Spiralia</taxon>
        <taxon>Lophotrochozoa</taxon>
        <taxon>Platyhelminthes</taxon>
        <taxon>Cestoda</taxon>
        <taxon>Eucestoda</taxon>
        <taxon>Cyclophyllidea</taxon>
        <taxon>Mesocestoididae</taxon>
        <taxon>Mesocestoides</taxon>
    </lineage>
</organism>
<protein>
    <submittedName>
        <fullName evidence="2">Uncharacterized protein</fullName>
    </submittedName>
</protein>
<feature type="compositionally biased region" description="Polar residues" evidence="1">
    <location>
        <begin position="16"/>
        <end position="31"/>
    </location>
</feature>
<proteinExistence type="predicted"/>